<dbReference type="SUPFAM" id="SSF47694">
    <property type="entry name" value="Cytochrome c oxidase subunit h"/>
    <property type="match status" value="1"/>
</dbReference>
<dbReference type="FunFam" id="1.10.10.140:FF:000007">
    <property type="entry name" value="Cytochrome oxidase c subunit VIb"/>
    <property type="match status" value="1"/>
</dbReference>
<evidence type="ECO:0000256" key="1">
    <source>
        <dbReference type="ARBA" id="ARBA00004173"/>
    </source>
</evidence>
<reference evidence="5" key="2">
    <citation type="submission" date="2022-06" db="UniProtKB">
        <authorList>
            <consortium name="EnsemblMetazoa"/>
        </authorList>
    </citation>
    <scope>IDENTIFICATION</scope>
    <source>
        <strain evidence="5">DF5081</strain>
    </source>
</reference>
<keyword evidence="3" id="KW-1015">Disulfide bond</keyword>
<dbReference type="Gene3D" id="1.10.10.140">
    <property type="entry name" value="Cytochrome c oxidase, subunit VIb"/>
    <property type="match status" value="1"/>
</dbReference>
<dbReference type="GO" id="GO:0005739">
    <property type="term" value="C:mitochondrion"/>
    <property type="evidence" value="ECO:0007669"/>
    <property type="project" value="UniProtKB-SubCell"/>
</dbReference>
<evidence type="ECO:0000256" key="3">
    <source>
        <dbReference type="ARBA" id="ARBA00023157"/>
    </source>
</evidence>
<dbReference type="InterPro" id="IPR003213">
    <property type="entry name" value="Cyt_c_oxidase_su6B"/>
</dbReference>
<dbReference type="CDD" id="cd00926">
    <property type="entry name" value="Cyt_c_Oxidase_VIb"/>
    <property type="match status" value="1"/>
</dbReference>
<comment type="subcellular location">
    <subcellularLocation>
        <location evidence="1">Mitochondrion</location>
    </subcellularLocation>
</comment>
<dbReference type="EnsemblMetazoa" id="CJA16579a.1">
    <property type="protein sequence ID" value="CJA16579a.1"/>
    <property type="gene ID" value="WBGene00135783"/>
</dbReference>
<evidence type="ECO:0000313" key="6">
    <source>
        <dbReference type="Proteomes" id="UP000005237"/>
    </source>
</evidence>
<dbReference type="Pfam" id="PF02297">
    <property type="entry name" value="COX6B"/>
    <property type="match status" value="1"/>
</dbReference>
<dbReference type="InterPro" id="IPR048280">
    <property type="entry name" value="COX6B-like"/>
</dbReference>
<dbReference type="Proteomes" id="UP000005237">
    <property type="component" value="Unassembled WGS sequence"/>
</dbReference>
<sequence length="241" mass="28426">MNIFTFFSIFFTLFIGTATQECQCPNTASTCLGYDRKLQANTLDEAIANFPDLTLEEEAEEPSDDECVTKECQDCRKDMRKQLKKVGIGLLEKDVNEALASANATSSCTRYRFLREKEKIMPVQVEVPPTTYERLKQYQEKFSDALRHPDSPDWYKKEVHEKVKKDLLWAAPYDARFPQVRKQRQCFAYYVDFHRCNELMGQDYKPCKFFQNVYKDFCPGFWVERWDELLAEGRFPAKFDR</sequence>
<reference evidence="6" key="1">
    <citation type="submission" date="2010-08" db="EMBL/GenBank/DDBJ databases">
        <authorList>
            <consortium name="Caenorhabditis japonica Sequencing Consortium"/>
            <person name="Wilson R.K."/>
        </authorList>
    </citation>
    <scope>NUCLEOTIDE SEQUENCE [LARGE SCALE GENOMIC DNA]</scope>
    <source>
        <strain evidence="6">DF5081</strain>
    </source>
</reference>
<feature type="signal peptide" evidence="4">
    <location>
        <begin position="1"/>
        <end position="19"/>
    </location>
</feature>
<dbReference type="InterPro" id="IPR036549">
    <property type="entry name" value="CX6/COA6-like_sf"/>
</dbReference>
<dbReference type="GO" id="GO:0045277">
    <property type="term" value="C:respiratory chain complex IV"/>
    <property type="evidence" value="ECO:0007669"/>
    <property type="project" value="InterPro"/>
</dbReference>
<evidence type="ECO:0000256" key="2">
    <source>
        <dbReference type="ARBA" id="ARBA00023128"/>
    </source>
</evidence>
<evidence type="ECO:0000256" key="4">
    <source>
        <dbReference type="SAM" id="SignalP"/>
    </source>
</evidence>
<dbReference type="AlphaFoldDB" id="A0A8R1DYS9"/>
<organism evidence="5 6">
    <name type="scientific">Caenorhabditis japonica</name>
    <dbReference type="NCBI Taxonomy" id="281687"/>
    <lineage>
        <taxon>Eukaryota</taxon>
        <taxon>Metazoa</taxon>
        <taxon>Ecdysozoa</taxon>
        <taxon>Nematoda</taxon>
        <taxon>Chromadorea</taxon>
        <taxon>Rhabditida</taxon>
        <taxon>Rhabditina</taxon>
        <taxon>Rhabditomorpha</taxon>
        <taxon>Rhabditoidea</taxon>
        <taxon>Rhabditidae</taxon>
        <taxon>Peloderinae</taxon>
        <taxon>Caenorhabditis</taxon>
    </lineage>
</organism>
<keyword evidence="4" id="KW-0732">Signal</keyword>
<name>A0A8R1DYS9_CAEJA</name>
<keyword evidence="2" id="KW-0496">Mitochondrion</keyword>
<feature type="chain" id="PRO_5035803334" evidence="4">
    <location>
        <begin position="20"/>
        <end position="241"/>
    </location>
</feature>
<proteinExistence type="predicted"/>
<protein>
    <submittedName>
        <fullName evidence="5">Uncharacterized protein</fullName>
    </submittedName>
</protein>
<keyword evidence="6" id="KW-1185">Reference proteome</keyword>
<accession>A0A8R1DYS9</accession>
<dbReference type="PANTHER" id="PTHR11387">
    <property type="entry name" value="CYTOCHROME C OXIDASE SUBUNIT 6B"/>
    <property type="match status" value="1"/>
</dbReference>
<evidence type="ECO:0000313" key="5">
    <source>
        <dbReference type="EnsemblMetazoa" id="CJA16579a.1"/>
    </source>
</evidence>